<comment type="similarity">
    <text evidence="8">Belongs to the ELIP/psbS family.</text>
</comment>
<dbReference type="PANTHER" id="PTHR14154">
    <property type="entry name" value="UPF0041 BRAIN PROTEIN 44-RELATED"/>
    <property type="match status" value="1"/>
</dbReference>
<keyword evidence="3" id="KW-0150">Chloroplast</keyword>
<sequence>MAIVAAMMSGVSSAGVLSALPSPTALSSSHMPFLTTRKVSRVRCQAESESNPAEASPTTPAASTSTPATPSVTPIPVEPAVPKKPKVSTKFEDIFAFTGPAPETINGRLAMLGFVGALAVELGTGNSFTTQLQNGGLGPGVFTAALFTVASLIPMFQGVTAESKSKSFWSSDAEKLNGRIAMVGLIALAITEYVNGTPLV</sequence>
<evidence type="ECO:0000256" key="9">
    <source>
        <dbReference type="SAM" id="MobiDB-lite"/>
    </source>
</evidence>
<evidence type="ECO:0008006" key="12">
    <source>
        <dbReference type="Google" id="ProtNLM"/>
    </source>
</evidence>
<dbReference type="InterPro" id="IPR022796">
    <property type="entry name" value="Chloroa_b-bind"/>
</dbReference>
<keyword evidence="5" id="KW-0812">Transmembrane</keyword>
<comment type="subcellular location">
    <subcellularLocation>
        <location evidence="1">Membrane</location>
        <topology evidence="1">Multi-pass membrane protein</topology>
    </subcellularLocation>
    <subcellularLocation>
        <location evidence="2">Plastid</location>
        <location evidence="2">Chloroplast</location>
    </subcellularLocation>
</comment>
<protein>
    <recommendedName>
        <fullName evidence="12">Early light-induced protein</fullName>
    </recommendedName>
</protein>
<gene>
    <name evidence="10" type="ORF">R1flu_000990</name>
</gene>
<evidence type="ECO:0000256" key="8">
    <source>
        <dbReference type="ARBA" id="ARBA00037956"/>
    </source>
</evidence>
<evidence type="ECO:0000256" key="1">
    <source>
        <dbReference type="ARBA" id="ARBA00004141"/>
    </source>
</evidence>
<evidence type="ECO:0000256" key="7">
    <source>
        <dbReference type="ARBA" id="ARBA00023136"/>
    </source>
</evidence>
<dbReference type="Pfam" id="PF00504">
    <property type="entry name" value="Chloroa_b-bind"/>
    <property type="match status" value="1"/>
</dbReference>
<dbReference type="Proteomes" id="UP001605036">
    <property type="component" value="Unassembled WGS sequence"/>
</dbReference>
<evidence type="ECO:0000256" key="2">
    <source>
        <dbReference type="ARBA" id="ARBA00004229"/>
    </source>
</evidence>
<evidence type="ECO:0000256" key="4">
    <source>
        <dbReference type="ARBA" id="ARBA00022640"/>
    </source>
</evidence>
<accession>A0ABD1Y226</accession>
<organism evidence="10 11">
    <name type="scientific">Riccia fluitans</name>
    <dbReference type="NCBI Taxonomy" id="41844"/>
    <lineage>
        <taxon>Eukaryota</taxon>
        <taxon>Viridiplantae</taxon>
        <taxon>Streptophyta</taxon>
        <taxon>Embryophyta</taxon>
        <taxon>Marchantiophyta</taxon>
        <taxon>Marchantiopsida</taxon>
        <taxon>Marchantiidae</taxon>
        <taxon>Marchantiales</taxon>
        <taxon>Ricciaceae</taxon>
        <taxon>Riccia</taxon>
    </lineage>
</organism>
<keyword evidence="6" id="KW-1133">Transmembrane helix</keyword>
<evidence type="ECO:0000313" key="10">
    <source>
        <dbReference type="EMBL" id="KAL2620785.1"/>
    </source>
</evidence>
<feature type="region of interest" description="Disordered" evidence="9">
    <location>
        <begin position="42"/>
        <end position="84"/>
    </location>
</feature>
<dbReference type="EMBL" id="JBHFFA010000006">
    <property type="protein sequence ID" value="KAL2620785.1"/>
    <property type="molecule type" value="Genomic_DNA"/>
</dbReference>
<dbReference type="GO" id="GO:0009507">
    <property type="term" value="C:chloroplast"/>
    <property type="evidence" value="ECO:0007669"/>
    <property type="project" value="UniProtKB-SubCell"/>
</dbReference>
<proteinExistence type="inferred from homology"/>
<evidence type="ECO:0000313" key="11">
    <source>
        <dbReference type="Proteomes" id="UP001605036"/>
    </source>
</evidence>
<evidence type="ECO:0000256" key="3">
    <source>
        <dbReference type="ARBA" id="ARBA00022528"/>
    </source>
</evidence>
<dbReference type="Gene3D" id="1.10.3460.10">
    <property type="entry name" value="Chlorophyll a/b binding protein domain"/>
    <property type="match status" value="1"/>
</dbReference>
<comment type="caution">
    <text evidence="10">The sequence shown here is derived from an EMBL/GenBank/DDBJ whole genome shotgun (WGS) entry which is preliminary data.</text>
</comment>
<name>A0ABD1Y226_9MARC</name>
<keyword evidence="4" id="KW-0934">Plastid</keyword>
<reference evidence="10 11" key="1">
    <citation type="submission" date="2024-09" db="EMBL/GenBank/DDBJ databases">
        <title>Chromosome-scale assembly of Riccia fluitans.</title>
        <authorList>
            <person name="Paukszto L."/>
            <person name="Sawicki J."/>
            <person name="Karawczyk K."/>
            <person name="Piernik-Szablinska J."/>
            <person name="Szczecinska M."/>
            <person name="Mazdziarz M."/>
        </authorList>
    </citation>
    <scope>NUCLEOTIDE SEQUENCE [LARGE SCALE GENOMIC DNA]</scope>
    <source>
        <strain evidence="10">Rf_01</strain>
        <tissue evidence="10">Aerial parts of the thallus</tissue>
    </source>
</reference>
<keyword evidence="11" id="KW-1185">Reference proteome</keyword>
<dbReference type="AlphaFoldDB" id="A0ABD1Y226"/>
<evidence type="ECO:0000256" key="6">
    <source>
        <dbReference type="ARBA" id="ARBA00022989"/>
    </source>
</evidence>
<feature type="compositionally biased region" description="Low complexity" evidence="9">
    <location>
        <begin position="50"/>
        <end position="80"/>
    </location>
</feature>
<evidence type="ECO:0000256" key="5">
    <source>
        <dbReference type="ARBA" id="ARBA00022692"/>
    </source>
</evidence>
<dbReference type="SUPFAM" id="SSF103511">
    <property type="entry name" value="Chlorophyll a-b binding protein"/>
    <property type="match status" value="1"/>
</dbReference>
<dbReference type="GO" id="GO:0016020">
    <property type="term" value="C:membrane"/>
    <property type="evidence" value="ECO:0007669"/>
    <property type="project" value="UniProtKB-SubCell"/>
</dbReference>
<keyword evidence="7" id="KW-0472">Membrane</keyword>